<evidence type="ECO:0000256" key="7">
    <source>
        <dbReference type="ARBA" id="ARBA00022692"/>
    </source>
</evidence>
<keyword evidence="12" id="KW-0482">Metalloprotease</keyword>
<gene>
    <name evidence="21" type="ORF">LECACI_7A005189</name>
</gene>
<comment type="similarity">
    <text evidence="4 15">Belongs to the peptidase M28 family.</text>
</comment>
<feature type="domain" description="Peptidase M28" evidence="18">
    <location>
        <begin position="173"/>
        <end position="350"/>
    </location>
</feature>
<evidence type="ECO:0000256" key="8">
    <source>
        <dbReference type="ARBA" id="ARBA00022723"/>
    </source>
</evidence>
<dbReference type="CDD" id="cd03875">
    <property type="entry name" value="M28_Fxna_like"/>
    <property type="match status" value="1"/>
</dbReference>
<feature type="transmembrane region" description="Helical" evidence="17">
    <location>
        <begin position="456"/>
        <end position="475"/>
    </location>
</feature>
<feature type="transmembrane region" description="Helical" evidence="17">
    <location>
        <begin position="733"/>
        <end position="753"/>
    </location>
</feature>
<keyword evidence="8 15" id="KW-0479">Metal-binding</keyword>
<dbReference type="PANTHER" id="PTHR12147:SF58">
    <property type="entry name" value="VACUOLAR MEMBRANE PROTEASE"/>
    <property type="match status" value="1"/>
</dbReference>
<comment type="subcellular location">
    <subcellularLocation>
        <location evidence="3">Vacuole membrane</location>
        <topology evidence="3">Multi-pass membrane protein</topology>
    </subcellularLocation>
</comment>
<feature type="transmembrane region" description="Helical" evidence="17">
    <location>
        <begin position="519"/>
        <end position="539"/>
    </location>
</feature>
<evidence type="ECO:0000313" key="21">
    <source>
        <dbReference type="EMBL" id="CAK4028810.1"/>
    </source>
</evidence>
<comment type="caution">
    <text evidence="21">The sequence shown here is derived from an EMBL/GenBank/DDBJ whole genome shotgun (WGS) entry which is preliminary data.</text>
</comment>
<evidence type="ECO:0000259" key="18">
    <source>
        <dbReference type="Pfam" id="PF04389"/>
    </source>
</evidence>
<dbReference type="Pfam" id="PF22251">
    <property type="entry name" value="PFF1_TM"/>
    <property type="match status" value="1"/>
</dbReference>
<dbReference type="Pfam" id="PF22250">
    <property type="entry name" value="PFF1_C"/>
    <property type="match status" value="1"/>
</dbReference>
<dbReference type="Pfam" id="PF04389">
    <property type="entry name" value="Peptidase_M28"/>
    <property type="match status" value="1"/>
</dbReference>
<feature type="compositionally biased region" description="Polar residues" evidence="16">
    <location>
        <begin position="616"/>
        <end position="633"/>
    </location>
</feature>
<feature type="region of interest" description="Disordered" evidence="16">
    <location>
        <begin position="590"/>
        <end position="651"/>
    </location>
</feature>
<accession>A0AAI8Z045</accession>
<dbReference type="GO" id="GO:0008235">
    <property type="term" value="F:metalloexopeptidase activity"/>
    <property type="evidence" value="ECO:0007669"/>
    <property type="project" value="InterPro"/>
</dbReference>
<feature type="transmembrane region" description="Helical" evidence="17">
    <location>
        <begin position="672"/>
        <end position="696"/>
    </location>
</feature>
<sequence length="981" mass="108701">MARTRSWNPIAFLPLQVSIIGSAVYIALFAVLLWLAHTVPSAPSTATPAAGINLTQAWLDLEQISDGYHPWGSRRNDLVREYLLRRVGEILEGVDHETVYAVNGTFKRAGRERAQETLVTVFANDTSNFTAWDDWTKRPYTLYGESENIIVYIRGQDDRAGEWWNETAPYEGASGVLVSAHYDSVASGFGATDDGVGVVTILQLISHFTRKGNRPKRGVIALMNNGEENGLYGARAYVHHPVAQFAHTFVNLEGAGAGGRAMLFRSTDTEVTKAYQGSPLPFGSVITGDGFKQGFVRSGTDYSVFTEELGLRGLDIAFFEPRARYHTDQDDTRDTGPESVWHMLSASLATMQSLTSHEGNEFEGSMEKETGKVDTGSRSNAVWFDLFGRVFAVGQLNTLFAFSVTLLVAGPIILILLEVLIRRSGKWYPLGGKKYLHSQDDDDAVRLHGRRGFFRFPLAFVVATAVVMALAYLVTKVNPLILYSSEYAVWAMMISGWFAVAWFFLAGAAEVRPTALHRMFVLIWLYVISWILLVLATVGEHTLQLAAGYFLVIYNASVFVALLISYLELCALPKISKYVEHVLGVQVQDDASTRPGSRSSRRLLDDARDDGEPNERTSLLSGGTRANQNTFTGLSRRRPDRDEVPEDTDDPFLNRAYEDEQAWSSSLPQCTWFLQFLVLAPINIIIVGQIALILTASLHQTPADGNPVLPPYLFFAILTVLLLLPLSPFLHRFTFHVPTFLLLVFVGCLAYNLTAFPFSREARMKYYFVQEMDLKTGQNNVTLSGLDGFLQDIIGEMPSSAGQPVNCGDTSAANRKGLISCQWSGLTANVVPEDYLALTKNSSLSYQDWLDVNTTHNGSSALITLRGLSTKQCRLRFDNPVSEVLVEDGATDPRQQPVPEGGSTQVRMFSRTWDKVFQVNVTWDGTQSAKGQKGRAECMWADANSPGIIPAFDELKRFEPVWSVATKNDDGLVVGFKDFEV</sequence>
<feature type="domain" description="Vacuolar membrane protease C-terminal" evidence="19">
    <location>
        <begin position="764"/>
        <end position="973"/>
    </location>
</feature>
<proteinExistence type="inferred from homology"/>
<evidence type="ECO:0000256" key="2">
    <source>
        <dbReference type="ARBA" id="ARBA00003273"/>
    </source>
</evidence>
<keyword evidence="11 17" id="KW-1133">Transmembrane helix</keyword>
<dbReference type="InterPro" id="IPR053976">
    <property type="entry name" value="PFF1_TM"/>
</dbReference>
<feature type="transmembrane region" description="Helical" evidence="17">
    <location>
        <begin position="12"/>
        <end position="36"/>
    </location>
</feature>
<evidence type="ECO:0000313" key="22">
    <source>
        <dbReference type="Proteomes" id="UP001296104"/>
    </source>
</evidence>
<keyword evidence="13 17" id="KW-0472">Membrane</keyword>
<evidence type="ECO:0000256" key="3">
    <source>
        <dbReference type="ARBA" id="ARBA00004128"/>
    </source>
</evidence>
<dbReference type="FunFam" id="3.40.630.10:FF:000057">
    <property type="entry name" value="Vacuolar membrane protease"/>
    <property type="match status" value="1"/>
</dbReference>
<feature type="transmembrane region" description="Helical" evidence="17">
    <location>
        <begin position="708"/>
        <end position="726"/>
    </location>
</feature>
<dbReference type="GO" id="GO:0046872">
    <property type="term" value="F:metal ion binding"/>
    <property type="evidence" value="ECO:0007669"/>
    <property type="project" value="UniProtKB-KW"/>
</dbReference>
<name>A0AAI8Z045_9PEZI</name>
<keyword evidence="5" id="KW-0926">Vacuole</keyword>
<evidence type="ECO:0000259" key="20">
    <source>
        <dbReference type="Pfam" id="PF22251"/>
    </source>
</evidence>
<evidence type="ECO:0000256" key="17">
    <source>
        <dbReference type="SAM" id="Phobius"/>
    </source>
</evidence>
<dbReference type="InterPro" id="IPR045175">
    <property type="entry name" value="M28_fam"/>
</dbReference>
<evidence type="ECO:0000259" key="19">
    <source>
        <dbReference type="Pfam" id="PF22250"/>
    </source>
</evidence>
<evidence type="ECO:0000256" key="10">
    <source>
        <dbReference type="ARBA" id="ARBA00022833"/>
    </source>
</evidence>
<keyword evidence="14" id="KW-0325">Glycoprotein</keyword>
<reference evidence="21" key="1">
    <citation type="submission" date="2023-11" db="EMBL/GenBank/DDBJ databases">
        <authorList>
            <person name="Alioto T."/>
            <person name="Alioto T."/>
            <person name="Gomez Garrido J."/>
        </authorList>
    </citation>
    <scope>NUCLEOTIDE SEQUENCE</scope>
</reference>
<keyword evidence="10 15" id="KW-0862">Zinc</keyword>
<dbReference type="GO" id="GO:0006508">
    <property type="term" value="P:proteolysis"/>
    <property type="evidence" value="ECO:0007669"/>
    <property type="project" value="UniProtKB-KW"/>
</dbReference>
<evidence type="ECO:0000256" key="16">
    <source>
        <dbReference type="SAM" id="MobiDB-lite"/>
    </source>
</evidence>
<evidence type="ECO:0000256" key="6">
    <source>
        <dbReference type="ARBA" id="ARBA00022670"/>
    </source>
</evidence>
<dbReference type="Gene3D" id="3.40.630.10">
    <property type="entry name" value="Zn peptidases"/>
    <property type="match status" value="1"/>
</dbReference>
<dbReference type="InterPro" id="IPR048024">
    <property type="entry name" value="Fxna-like_M28_dom"/>
</dbReference>
<feature type="domain" description="Vacuolar membrane protease transmembrane" evidence="20">
    <location>
        <begin position="454"/>
        <end position="737"/>
    </location>
</feature>
<protein>
    <recommendedName>
        <fullName evidence="15">Peptide hydrolase</fullName>
        <ecNumber evidence="15">3.4.-.-</ecNumber>
    </recommendedName>
</protein>
<keyword evidence="6 15" id="KW-0645">Protease</keyword>
<evidence type="ECO:0000256" key="4">
    <source>
        <dbReference type="ARBA" id="ARBA00010918"/>
    </source>
</evidence>
<dbReference type="InterPro" id="IPR007484">
    <property type="entry name" value="Peptidase_M28"/>
</dbReference>
<organism evidence="21 22">
    <name type="scientific">Lecanosticta acicola</name>
    <dbReference type="NCBI Taxonomy" id="111012"/>
    <lineage>
        <taxon>Eukaryota</taxon>
        <taxon>Fungi</taxon>
        <taxon>Dikarya</taxon>
        <taxon>Ascomycota</taxon>
        <taxon>Pezizomycotina</taxon>
        <taxon>Dothideomycetes</taxon>
        <taxon>Dothideomycetidae</taxon>
        <taxon>Mycosphaerellales</taxon>
        <taxon>Mycosphaerellaceae</taxon>
        <taxon>Lecanosticta</taxon>
    </lineage>
</organism>
<dbReference type="SUPFAM" id="SSF53187">
    <property type="entry name" value="Zn-dependent exopeptidases"/>
    <property type="match status" value="1"/>
</dbReference>
<evidence type="ECO:0000256" key="15">
    <source>
        <dbReference type="RuleBase" id="RU361240"/>
    </source>
</evidence>
<evidence type="ECO:0000256" key="9">
    <source>
        <dbReference type="ARBA" id="ARBA00022801"/>
    </source>
</evidence>
<feature type="transmembrane region" description="Helical" evidence="17">
    <location>
        <begin position="399"/>
        <end position="421"/>
    </location>
</feature>
<evidence type="ECO:0000256" key="13">
    <source>
        <dbReference type="ARBA" id="ARBA00023136"/>
    </source>
</evidence>
<dbReference type="Proteomes" id="UP001296104">
    <property type="component" value="Unassembled WGS sequence"/>
</dbReference>
<comment type="cofactor">
    <cofactor evidence="1">
        <name>Zn(2+)</name>
        <dbReference type="ChEBI" id="CHEBI:29105"/>
    </cofactor>
</comment>
<evidence type="ECO:0000256" key="14">
    <source>
        <dbReference type="ARBA" id="ARBA00023180"/>
    </source>
</evidence>
<evidence type="ECO:0000256" key="1">
    <source>
        <dbReference type="ARBA" id="ARBA00001947"/>
    </source>
</evidence>
<feature type="transmembrane region" description="Helical" evidence="17">
    <location>
        <begin position="545"/>
        <end position="567"/>
    </location>
</feature>
<dbReference type="GO" id="GO:0005774">
    <property type="term" value="C:vacuolar membrane"/>
    <property type="evidence" value="ECO:0007669"/>
    <property type="project" value="UniProtKB-SubCell"/>
</dbReference>
<dbReference type="PANTHER" id="PTHR12147">
    <property type="entry name" value="METALLOPEPTIDASE M28 FAMILY MEMBER"/>
    <property type="match status" value="1"/>
</dbReference>
<comment type="function">
    <text evidence="2">May be involved in vacuolar sorting and osmoregulation.</text>
</comment>
<keyword evidence="9 15" id="KW-0378">Hydrolase</keyword>
<dbReference type="EC" id="3.4.-.-" evidence="15"/>
<evidence type="ECO:0000256" key="5">
    <source>
        <dbReference type="ARBA" id="ARBA00022554"/>
    </source>
</evidence>
<keyword evidence="22" id="KW-1185">Reference proteome</keyword>
<feature type="compositionally biased region" description="Basic and acidic residues" evidence="16">
    <location>
        <begin position="602"/>
        <end position="615"/>
    </location>
</feature>
<dbReference type="EMBL" id="CAVMBE010000032">
    <property type="protein sequence ID" value="CAK4028810.1"/>
    <property type="molecule type" value="Genomic_DNA"/>
</dbReference>
<evidence type="ECO:0000256" key="11">
    <source>
        <dbReference type="ARBA" id="ARBA00022989"/>
    </source>
</evidence>
<evidence type="ECO:0000256" key="12">
    <source>
        <dbReference type="ARBA" id="ARBA00023049"/>
    </source>
</evidence>
<dbReference type="InterPro" id="IPR053975">
    <property type="entry name" value="PFF1_C"/>
</dbReference>
<feature type="transmembrane region" description="Helical" evidence="17">
    <location>
        <begin position="487"/>
        <end position="507"/>
    </location>
</feature>
<dbReference type="AlphaFoldDB" id="A0AAI8Z045"/>
<keyword evidence="7 17" id="KW-0812">Transmembrane</keyword>